<feature type="transmembrane region" description="Helical" evidence="2">
    <location>
        <begin position="148"/>
        <end position="165"/>
    </location>
</feature>
<accession>A0A1E3HYH4</accession>
<dbReference type="Proteomes" id="UP000094065">
    <property type="component" value="Unassembled WGS sequence"/>
</dbReference>
<dbReference type="EMBL" id="AWGJ01000004">
    <property type="protein sequence ID" value="ODN80816.1"/>
    <property type="molecule type" value="Genomic_DNA"/>
</dbReference>
<sequence>MRVITRQWEIRVRAPTGAACRSKSLGTRSEGDLDSGPAVGDEGTEEMGKRHKKGGKEKEEGRCGCEEEEEKKATTNGAALFAPNTRAATVALLGIHCPSAIPSLMHLHLGASTAVSCTPAPNSGARSMGKSRKTLRLTSSRLLCLRRVSWEWGLFVLMVGLWGWLSPPCGTGMRDMRGREKKSGTP</sequence>
<gene>
    <name evidence="3" type="ORF">L202_02966</name>
</gene>
<protein>
    <submittedName>
        <fullName evidence="3">Uncharacterized protein</fullName>
    </submittedName>
</protein>
<comment type="caution">
    <text evidence="3">The sequence shown here is derived from an EMBL/GenBank/DDBJ whole genome shotgun (WGS) entry which is preliminary data.</text>
</comment>
<keyword evidence="2" id="KW-0472">Membrane</keyword>
<dbReference type="GeneID" id="30154275"/>
<evidence type="ECO:0000256" key="2">
    <source>
        <dbReference type="SAM" id="Phobius"/>
    </source>
</evidence>
<evidence type="ECO:0000313" key="3">
    <source>
        <dbReference type="EMBL" id="ODN80816.1"/>
    </source>
</evidence>
<dbReference type="AlphaFoldDB" id="A0A1E3HYH4"/>
<feature type="region of interest" description="Disordered" evidence="1">
    <location>
        <begin position="17"/>
        <end position="68"/>
    </location>
</feature>
<feature type="compositionally biased region" description="Basic and acidic residues" evidence="1">
    <location>
        <begin position="56"/>
        <end position="68"/>
    </location>
</feature>
<evidence type="ECO:0000256" key="1">
    <source>
        <dbReference type="SAM" id="MobiDB-lite"/>
    </source>
</evidence>
<evidence type="ECO:0000313" key="4">
    <source>
        <dbReference type="Proteomes" id="UP000094065"/>
    </source>
</evidence>
<proteinExistence type="predicted"/>
<name>A0A1E3HYH4_9TREE</name>
<reference evidence="3 4" key="1">
    <citation type="submission" date="2016-06" db="EMBL/GenBank/DDBJ databases">
        <title>Evolution of pathogenesis and genome organization in the Tremellales.</title>
        <authorList>
            <person name="Cuomo C."/>
            <person name="Litvintseva A."/>
            <person name="Heitman J."/>
            <person name="Chen Y."/>
            <person name="Sun S."/>
            <person name="Springer D."/>
            <person name="Dromer F."/>
            <person name="Young S."/>
            <person name="Zeng Q."/>
            <person name="Chapman S."/>
            <person name="Gujja S."/>
            <person name="Saif S."/>
            <person name="Birren B."/>
        </authorList>
    </citation>
    <scope>NUCLEOTIDE SEQUENCE [LARGE SCALE GENOMIC DNA]</scope>
    <source>
        <strain evidence="3 4">CBS 6039</strain>
    </source>
</reference>
<dbReference type="RefSeq" id="XP_018995382.1">
    <property type="nucleotide sequence ID" value="XM_019136713.1"/>
</dbReference>
<keyword evidence="2" id="KW-1133">Transmembrane helix</keyword>
<organism evidence="3 4">
    <name type="scientific">Cryptococcus amylolentus CBS 6039</name>
    <dbReference type="NCBI Taxonomy" id="1295533"/>
    <lineage>
        <taxon>Eukaryota</taxon>
        <taxon>Fungi</taxon>
        <taxon>Dikarya</taxon>
        <taxon>Basidiomycota</taxon>
        <taxon>Agaricomycotina</taxon>
        <taxon>Tremellomycetes</taxon>
        <taxon>Tremellales</taxon>
        <taxon>Cryptococcaceae</taxon>
        <taxon>Cryptococcus</taxon>
    </lineage>
</organism>
<keyword evidence="4" id="KW-1185">Reference proteome</keyword>
<keyword evidence="2" id="KW-0812">Transmembrane</keyword>